<accession>A0A512B058</accession>
<dbReference type="EMBL" id="BJYS01000022">
    <property type="protein sequence ID" value="GEO05346.1"/>
    <property type="molecule type" value="Genomic_DNA"/>
</dbReference>
<dbReference type="SUPFAM" id="SSF69318">
    <property type="entry name" value="Integrin alpha N-terminal domain"/>
    <property type="match status" value="1"/>
</dbReference>
<dbReference type="InterPro" id="IPR028994">
    <property type="entry name" value="Integrin_alpha_N"/>
</dbReference>
<keyword evidence="1" id="KW-0732">Signal</keyword>
<dbReference type="Gene3D" id="2.130.10.130">
    <property type="entry name" value="Integrin alpha, N-terminal"/>
    <property type="match status" value="2"/>
</dbReference>
<dbReference type="RefSeq" id="WP_146899109.1">
    <property type="nucleotide sequence ID" value="NZ_BJYS01000022.1"/>
</dbReference>
<protein>
    <recommendedName>
        <fullName evidence="4">Cytochrome c domain-containing protein</fullName>
    </recommendedName>
</protein>
<dbReference type="PROSITE" id="PS51257">
    <property type="entry name" value="PROKAR_LIPOPROTEIN"/>
    <property type="match status" value="1"/>
</dbReference>
<evidence type="ECO:0000256" key="1">
    <source>
        <dbReference type="ARBA" id="ARBA00022729"/>
    </source>
</evidence>
<dbReference type="InterPro" id="IPR013517">
    <property type="entry name" value="FG-GAP"/>
</dbReference>
<name>A0A512B058_9BACT</name>
<dbReference type="OrthoDB" id="890703at2"/>
<dbReference type="AlphaFoldDB" id="A0A512B058"/>
<keyword evidence="3" id="KW-1185">Reference proteome</keyword>
<dbReference type="PANTHER" id="PTHR46580">
    <property type="entry name" value="SENSOR KINASE-RELATED"/>
    <property type="match status" value="1"/>
</dbReference>
<organism evidence="2 3">
    <name type="scientific">Adhaeribacter aerolatus</name>
    <dbReference type="NCBI Taxonomy" id="670289"/>
    <lineage>
        <taxon>Bacteria</taxon>
        <taxon>Pseudomonadati</taxon>
        <taxon>Bacteroidota</taxon>
        <taxon>Cytophagia</taxon>
        <taxon>Cytophagales</taxon>
        <taxon>Hymenobacteraceae</taxon>
        <taxon>Adhaeribacter</taxon>
    </lineage>
</organism>
<evidence type="ECO:0000313" key="2">
    <source>
        <dbReference type="EMBL" id="GEO05346.1"/>
    </source>
</evidence>
<comment type="caution">
    <text evidence="2">The sequence shown here is derived from an EMBL/GenBank/DDBJ whole genome shotgun (WGS) entry which is preliminary data.</text>
</comment>
<dbReference type="Proteomes" id="UP000321532">
    <property type="component" value="Unassembled WGS sequence"/>
</dbReference>
<proteinExistence type="predicted"/>
<evidence type="ECO:0000313" key="3">
    <source>
        <dbReference type="Proteomes" id="UP000321532"/>
    </source>
</evidence>
<gene>
    <name evidence="2" type="ORF">AAE02nite_30100</name>
</gene>
<evidence type="ECO:0008006" key="4">
    <source>
        <dbReference type="Google" id="ProtNLM"/>
    </source>
</evidence>
<dbReference type="PANTHER" id="PTHR46580:SF4">
    <property type="entry name" value="ATP_GTP-BINDING PROTEIN"/>
    <property type="match status" value="1"/>
</dbReference>
<sequence>MNKVAGALWVVVWLVLVSCSGKTKPTANQPQFEKPLPTGNTANLTGQQLAQGYCGSCHLFPDPNLLDKQTWKNGVLPNMALRLGLDLNGANPYAGMHFEEIPTVNQANVFANKPLISQVDWEKIVSYYDAAAPEKPLPPAATPAVKASLPLFTPKPFYFKHRKLPLTTLTKFDAAGGRLFLGDQENNLFILGKELKQIDSLRLESPAADIYINPDGSFKVLTLGVLQPSDRNKGSLTQYARNPDGTYTAQPLLQALNRPVEASYTDLNQDGLTDIVVCNYGNHTGKLVWFLNKGNNHYEEKILTKVPGSRNVVIKDFNRDGRPDIMLLAAQASESISLFFNQGKGNFEEKQVLRFPPVYGSSYLEVADFNHDGHPDILYTNGDNADYSVSLKRYHGIRIFLNDGRNNFKESWFYPLYGASKAIARDFDQDGDLDIAAIAFFPDFQQQPLNGFTYLENKGNLQFAAATFPQAVAGHWLTLEAGDLDQDGDQDLYLGSFIAAPALVPAEIRQKWFSDGPNMMVLLNKLKNKNNTQTQNRKQ</sequence>
<dbReference type="Pfam" id="PF13517">
    <property type="entry name" value="FG-GAP_3"/>
    <property type="match status" value="1"/>
</dbReference>
<reference evidence="2 3" key="1">
    <citation type="submission" date="2019-07" db="EMBL/GenBank/DDBJ databases">
        <title>Whole genome shotgun sequence of Adhaeribacter aerolatus NBRC 106133.</title>
        <authorList>
            <person name="Hosoyama A."/>
            <person name="Uohara A."/>
            <person name="Ohji S."/>
            <person name="Ichikawa N."/>
        </authorList>
    </citation>
    <scope>NUCLEOTIDE SEQUENCE [LARGE SCALE GENOMIC DNA]</scope>
    <source>
        <strain evidence="2 3">NBRC 106133</strain>
    </source>
</reference>